<dbReference type="PANTHER" id="PTHR24220">
    <property type="entry name" value="IMPORT ATP-BINDING PROTEIN"/>
    <property type="match status" value="1"/>
</dbReference>
<dbReference type="EMBL" id="FQUC01000007">
    <property type="protein sequence ID" value="SHF52542.1"/>
    <property type="molecule type" value="Genomic_DNA"/>
</dbReference>
<evidence type="ECO:0000259" key="2">
    <source>
        <dbReference type="PROSITE" id="PS50893"/>
    </source>
</evidence>
<evidence type="ECO:0000313" key="4">
    <source>
        <dbReference type="Proteomes" id="UP000184480"/>
    </source>
</evidence>
<protein>
    <submittedName>
        <fullName evidence="3">ABC-type lipoprotein export system, ATPase component</fullName>
    </submittedName>
</protein>
<dbReference type="GO" id="GO:0022857">
    <property type="term" value="F:transmembrane transporter activity"/>
    <property type="evidence" value="ECO:0007669"/>
    <property type="project" value="TreeGrafter"/>
</dbReference>
<feature type="domain" description="ABC transporter" evidence="2">
    <location>
        <begin position="8"/>
        <end position="213"/>
    </location>
</feature>
<gene>
    <name evidence="3" type="ORF">SAMN05444362_107121</name>
</gene>
<dbReference type="PANTHER" id="PTHR24220:SF689">
    <property type="entry name" value="LIPOPROTEIN-RELEASING SYSTEM ATP-BINDING PROTEIN LOLD"/>
    <property type="match status" value="1"/>
</dbReference>
<evidence type="ECO:0000313" key="3">
    <source>
        <dbReference type="EMBL" id="SHF52542.1"/>
    </source>
</evidence>
<dbReference type="GO" id="GO:0016887">
    <property type="term" value="F:ATP hydrolysis activity"/>
    <property type="evidence" value="ECO:0007669"/>
    <property type="project" value="InterPro"/>
</dbReference>
<keyword evidence="3" id="KW-0449">Lipoprotein</keyword>
<dbReference type="RefSeq" id="WP_062179536.1">
    <property type="nucleotide sequence ID" value="NZ_BBXL01000007.1"/>
</dbReference>
<dbReference type="AlphaFoldDB" id="A0A1M5CDP4"/>
<comment type="similarity">
    <text evidence="1">Belongs to the ABC transporter superfamily.</text>
</comment>
<dbReference type="STRING" id="1346286.SAMN05444362_107121"/>
<dbReference type="PROSITE" id="PS50893">
    <property type="entry name" value="ABC_TRANSPORTER_2"/>
    <property type="match status" value="1"/>
</dbReference>
<dbReference type="Gene3D" id="3.40.50.300">
    <property type="entry name" value="P-loop containing nucleotide triphosphate hydrolases"/>
    <property type="match status" value="1"/>
</dbReference>
<dbReference type="GO" id="GO:0005524">
    <property type="term" value="F:ATP binding"/>
    <property type="evidence" value="ECO:0007669"/>
    <property type="project" value="InterPro"/>
</dbReference>
<sequence>MEKIFLNNTLPDIFSSETDLRSEIWKHNVSFERGGRYLIEASSGTGKSSLCSYLYGYRADYSGDILFDNQKIRDQKVSFWDTIRSRHLSLLFQELCLFPELTALENVLLKNNLTNYKSAAAIDDMFDQLDIAGKKNTLVGKMSWGQQQRVALIRSLCQPFDFIILDEPISHLDDENARKMAELLLHESEEQNAGIIVTSIGKHLPLDYSKVLLL</sequence>
<evidence type="ECO:0000256" key="1">
    <source>
        <dbReference type="ARBA" id="ARBA00005417"/>
    </source>
</evidence>
<dbReference type="GO" id="GO:0005886">
    <property type="term" value="C:plasma membrane"/>
    <property type="evidence" value="ECO:0007669"/>
    <property type="project" value="TreeGrafter"/>
</dbReference>
<keyword evidence="4" id="KW-1185">Reference proteome</keyword>
<accession>A0A1M5CDP4</accession>
<dbReference type="Pfam" id="PF00005">
    <property type="entry name" value="ABC_tran"/>
    <property type="match status" value="1"/>
</dbReference>
<dbReference type="SUPFAM" id="SSF52540">
    <property type="entry name" value="P-loop containing nucleoside triphosphate hydrolases"/>
    <property type="match status" value="1"/>
</dbReference>
<reference evidence="4" key="1">
    <citation type="submission" date="2016-11" db="EMBL/GenBank/DDBJ databases">
        <authorList>
            <person name="Varghese N."/>
            <person name="Submissions S."/>
        </authorList>
    </citation>
    <scope>NUCLEOTIDE SEQUENCE [LARGE SCALE GENOMIC DNA]</scope>
    <source>
        <strain evidence="4">DSM 27370</strain>
    </source>
</reference>
<dbReference type="InterPro" id="IPR015854">
    <property type="entry name" value="ABC_transpr_LolD-like"/>
</dbReference>
<dbReference type="InterPro" id="IPR003439">
    <property type="entry name" value="ABC_transporter-like_ATP-bd"/>
</dbReference>
<name>A0A1M5CDP4_9BACT</name>
<dbReference type="Proteomes" id="UP000184480">
    <property type="component" value="Unassembled WGS sequence"/>
</dbReference>
<proteinExistence type="inferred from homology"/>
<dbReference type="OrthoDB" id="1098100at2"/>
<dbReference type="InterPro" id="IPR027417">
    <property type="entry name" value="P-loop_NTPase"/>
</dbReference>
<organism evidence="3 4">
    <name type="scientific">Dysgonomonas macrotermitis</name>
    <dbReference type="NCBI Taxonomy" id="1346286"/>
    <lineage>
        <taxon>Bacteria</taxon>
        <taxon>Pseudomonadati</taxon>
        <taxon>Bacteroidota</taxon>
        <taxon>Bacteroidia</taxon>
        <taxon>Bacteroidales</taxon>
        <taxon>Dysgonomonadaceae</taxon>
        <taxon>Dysgonomonas</taxon>
    </lineage>
</organism>